<evidence type="ECO:0000256" key="4">
    <source>
        <dbReference type="ARBA" id="ARBA00023136"/>
    </source>
</evidence>
<dbReference type="VEuPathDB" id="TriTrypDB:ECC02_003041"/>
<dbReference type="VEuPathDB" id="TriTrypDB:TcBrA4_0019080"/>
<keyword evidence="2 5" id="KW-0812">Transmembrane</keyword>
<feature type="transmembrane region" description="Helical" evidence="5">
    <location>
        <begin position="128"/>
        <end position="149"/>
    </location>
</feature>
<dbReference type="VEuPathDB" id="TriTrypDB:TcG_02172"/>
<dbReference type="VEuPathDB" id="TriTrypDB:TcCL_NonESM04364"/>
<proteinExistence type="predicted"/>
<dbReference type="VEuPathDB" id="TriTrypDB:TcYC6_0064710"/>
<dbReference type="VEuPathDB" id="TriTrypDB:TCSYLVIO_000519"/>
<dbReference type="VEuPathDB" id="TriTrypDB:TCDM_03331"/>
<keyword evidence="4 5" id="KW-0472">Membrane</keyword>
<feature type="transmembrane region" description="Helical" evidence="5">
    <location>
        <begin position="80"/>
        <end position="102"/>
    </location>
</feature>
<organism evidence="7 8">
    <name type="scientific">Trypanosoma cruzi</name>
    <dbReference type="NCBI Taxonomy" id="5693"/>
    <lineage>
        <taxon>Eukaryota</taxon>
        <taxon>Discoba</taxon>
        <taxon>Euglenozoa</taxon>
        <taxon>Kinetoplastea</taxon>
        <taxon>Metakinetoplastina</taxon>
        <taxon>Trypanosomatida</taxon>
        <taxon>Trypanosomatidae</taxon>
        <taxon>Trypanosoma</taxon>
        <taxon>Schizotrypanum</taxon>
    </lineage>
</organism>
<name>A0A2V2WW21_TRYCR</name>
<dbReference type="GO" id="GO:0015179">
    <property type="term" value="F:L-amino acid transmembrane transporter activity"/>
    <property type="evidence" value="ECO:0007669"/>
    <property type="project" value="TreeGrafter"/>
</dbReference>
<dbReference type="VEuPathDB" id="TriTrypDB:TcCLB.511411.30"/>
<reference evidence="7 8" key="1">
    <citation type="journal article" date="2018" name="Microb. Genom.">
        <title>Expanding an expanded genome: long-read sequencing of Trypanosoma cruzi.</title>
        <authorList>
            <person name="Berna L."/>
            <person name="Rodriguez M."/>
            <person name="Chiribao M.L."/>
            <person name="Parodi-Talice A."/>
            <person name="Pita S."/>
            <person name="Rijo G."/>
            <person name="Alvarez-Valin F."/>
            <person name="Robello C."/>
        </authorList>
    </citation>
    <scope>NUCLEOTIDE SEQUENCE [LARGE SCALE GENOMIC DNA]</scope>
    <source>
        <strain evidence="7 8">TCC</strain>
    </source>
</reference>
<feature type="transmembrane region" description="Helical" evidence="5">
    <location>
        <begin position="169"/>
        <end position="188"/>
    </location>
</feature>
<dbReference type="Pfam" id="PF01490">
    <property type="entry name" value="Aa_trans"/>
    <property type="match status" value="1"/>
</dbReference>
<evidence type="ECO:0000259" key="6">
    <source>
        <dbReference type="Pfam" id="PF01490"/>
    </source>
</evidence>
<feature type="transmembrane region" description="Helical" evidence="5">
    <location>
        <begin position="239"/>
        <end position="261"/>
    </location>
</feature>
<sequence length="492" mass="53214">MDTESGNIAPGNDPVVVPELGSENGSGVKWRRTSSGMGALRCFTNIIPYGGLLSTTFNLASATLGGGVISLAAGFQMSGVAFSIILLVLVTVCTVYSVGLMMQAVEMTGYNSYAELSKKLFGRGWDHFTVVLTWLFTFGTCVGYVIAIGRLLEPVLSDPSLPEFWRSEAGNRAVTSAIWFVGMFSLSLPKEINSLRYASAVGVICIYYFIACIVVHSVQHGFRGGKLRDDVAMFKSGNGAIEGLSIFMFSYLCHMNCFSIFGEMRKPSARRMTLHTACSMALVALRTLLPAFLVTPTFGDEVTDTVLVFYDVRRDVLMAIAYAGIVFKLCVGFALCMQPARDCCYYIIGWDVATIPAWKNCLFCGVMALCALLLGLFIPVLNTVFGLLGSFCGGTLGFCLPAAIPYVLWELESGHRGNRELCLHVPSPHGWCGCGCLWHRGQPVWCGSVMCHHAGRTRGSTGMLHSALCVMEVSRATVCEQCGGREGSNALL</sequence>
<dbReference type="VEuPathDB" id="TriTrypDB:C4B63_21g13"/>
<evidence type="ECO:0000256" key="2">
    <source>
        <dbReference type="ARBA" id="ARBA00022692"/>
    </source>
</evidence>
<feature type="transmembrane region" description="Helical" evidence="5">
    <location>
        <begin position="316"/>
        <end position="336"/>
    </location>
</feature>
<evidence type="ECO:0000256" key="3">
    <source>
        <dbReference type="ARBA" id="ARBA00022989"/>
    </source>
</evidence>
<keyword evidence="3 5" id="KW-1133">Transmembrane helix</keyword>
<comment type="caution">
    <text evidence="7">The sequence shown here is derived from an EMBL/GenBank/DDBJ whole genome shotgun (WGS) entry which is preliminary data.</text>
</comment>
<comment type="subcellular location">
    <subcellularLocation>
        <location evidence="1">Membrane</location>
        <topology evidence="1">Multi-pass membrane protein</topology>
    </subcellularLocation>
</comment>
<feature type="domain" description="Amino acid transporter transmembrane" evidence="6">
    <location>
        <begin position="52"/>
        <end position="412"/>
    </location>
</feature>
<dbReference type="Proteomes" id="UP000246078">
    <property type="component" value="Unassembled WGS sequence"/>
</dbReference>
<evidence type="ECO:0000256" key="5">
    <source>
        <dbReference type="SAM" id="Phobius"/>
    </source>
</evidence>
<dbReference type="VEuPathDB" id="TriTrypDB:BCY84_05406"/>
<feature type="transmembrane region" description="Helical" evidence="5">
    <location>
        <begin position="273"/>
        <end position="296"/>
    </location>
</feature>
<feature type="transmembrane region" description="Helical" evidence="5">
    <location>
        <begin position="357"/>
        <end position="378"/>
    </location>
</feature>
<dbReference type="VEuPathDB" id="TriTrypDB:TcCLB.506153.10"/>
<dbReference type="GO" id="GO:0005737">
    <property type="term" value="C:cytoplasm"/>
    <property type="evidence" value="ECO:0007669"/>
    <property type="project" value="TreeGrafter"/>
</dbReference>
<protein>
    <submittedName>
        <fullName evidence="7">Arginine permease</fullName>
    </submittedName>
</protein>
<dbReference type="InterPro" id="IPR013057">
    <property type="entry name" value="AA_transpt_TM"/>
</dbReference>
<accession>A0A2V2WW21</accession>
<dbReference type="VEuPathDB" id="TriTrypDB:C3747_66g21"/>
<dbReference type="PANTHER" id="PTHR22950:SF649">
    <property type="entry name" value="ACID TRANSPORTER, PUTATIVE-RELATED"/>
    <property type="match status" value="1"/>
</dbReference>
<dbReference type="PANTHER" id="PTHR22950">
    <property type="entry name" value="AMINO ACID TRANSPORTER"/>
    <property type="match status" value="1"/>
</dbReference>
<gene>
    <name evidence="7" type="ORF">C3747_66g21</name>
</gene>
<feature type="transmembrane region" description="Helical" evidence="5">
    <location>
        <begin position="39"/>
        <end position="60"/>
    </location>
</feature>
<feature type="transmembrane region" description="Helical" evidence="5">
    <location>
        <begin position="200"/>
        <end position="219"/>
    </location>
</feature>
<evidence type="ECO:0000256" key="1">
    <source>
        <dbReference type="ARBA" id="ARBA00004141"/>
    </source>
</evidence>
<dbReference type="Gene3D" id="1.20.1740.10">
    <property type="entry name" value="Amino acid/polyamine transporter I"/>
    <property type="match status" value="1"/>
</dbReference>
<evidence type="ECO:0000313" key="8">
    <source>
        <dbReference type="Proteomes" id="UP000246078"/>
    </source>
</evidence>
<dbReference type="EMBL" id="PRFC01000066">
    <property type="protein sequence ID" value="PWV10694.1"/>
    <property type="molecule type" value="Genomic_DNA"/>
</dbReference>
<feature type="transmembrane region" description="Helical" evidence="5">
    <location>
        <begin position="384"/>
        <end position="409"/>
    </location>
</feature>
<dbReference type="AlphaFoldDB" id="A0A2V2WW21"/>
<evidence type="ECO:0000313" key="7">
    <source>
        <dbReference type="EMBL" id="PWV10694.1"/>
    </source>
</evidence>
<dbReference type="GO" id="GO:0016020">
    <property type="term" value="C:membrane"/>
    <property type="evidence" value="ECO:0007669"/>
    <property type="project" value="UniProtKB-SubCell"/>
</dbReference>
<dbReference type="VEuPathDB" id="TriTrypDB:Tc_MARK_9879"/>